<protein>
    <submittedName>
        <fullName evidence="2">Uncharacterized protein</fullName>
    </submittedName>
</protein>
<dbReference type="PANTHER" id="PTHR12093">
    <property type="entry name" value="NCK-ASSOCIATED PROTEIN 1"/>
    <property type="match status" value="1"/>
</dbReference>
<sequence length="118" mass="13618">MAHRINHYQQKLAEELTILNDSLNCNFTKAYLELISTYISLMILLSRIDDRKIVLGLYNAATDLTHDHSDSSFPQLGQLIIDYDQPLEKLHDEFVPHSRSIGESVQSLTPIYERRTCI</sequence>
<reference evidence="2" key="1">
    <citation type="submission" date="2021-02" db="EMBL/GenBank/DDBJ databases">
        <authorList>
            <person name="Nowell W R."/>
        </authorList>
    </citation>
    <scope>NUCLEOTIDE SEQUENCE</scope>
</reference>
<comment type="similarity">
    <text evidence="1">Belongs to the HEM-1/HEM-2 family.</text>
</comment>
<organism evidence="2 4">
    <name type="scientific">Didymodactylos carnosus</name>
    <dbReference type="NCBI Taxonomy" id="1234261"/>
    <lineage>
        <taxon>Eukaryota</taxon>
        <taxon>Metazoa</taxon>
        <taxon>Spiralia</taxon>
        <taxon>Gnathifera</taxon>
        <taxon>Rotifera</taxon>
        <taxon>Eurotatoria</taxon>
        <taxon>Bdelloidea</taxon>
        <taxon>Philodinida</taxon>
        <taxon>Philodinidae</taxon>
        <taxon>Didymodactylos</taxon>
    </lineage>
</organism>
<keyword evidence="4" id="KW-1185">Reference proteome</keyword>
<dbReference type="Pfam" id="PF09735">
    <property type="entry name" value="Nckap1"/>
    <property type="match status" value="1"/>
</dbReference>
<dbReference type="PANTHER" id="PTHR12093:SF10">
    <property type="entry name" value="MEMBRANE-ASSOCIATED PROTEIN HEM"/>
    <property type="match status" value="1"/>
</dbReference>
<accession>A0A815N4F9</accession>
<dbReference type="OrthoDB" id="548214at2759"/>
<gene>
    <name evidence="2" type="ORF">GPM918_LOCUS33873</name>
    <name evidence="3" type="ORF">SRO942_LOCUS34566</name>
</gene>
<dbReference type="AlphaFoldDB" id="A0A815N4F9"/>
<dbReference type="GO" id="GO:0030866">
    <property type="term" value="P:cortical actin cytoskeleton organization"/>
    <property type="evidence" value="ECO:0007669"/>
    <property type="project" value="TreeGrafter"/>
</dbReference>
<evidence type="ECO:0000313" key="2">
    <source>
        <dbReference type="EMBL" id="CAF1427029.1"/>
    </source>
</evidence>
<dbReference type="EMBL" id="CAJOBC010083803">
    <property type="protein sequence ID" value="CAF4307204.1"/>
    <property type="molecule type" value="Genomic_DNA"/>
</dbReference>
<proteinExistence type="inferred from homology"/>
<evidence type="ECO:0000313" key="4">
    <source>
        <dbReference type="Proteomes" id="UP000663829"/>
    </source>
</evidence>
<dbReference type="EMBL" id="CAJNOQ010018371">
    <property type="protein sequence ID" value="CAF1427029.1"/>
    <property type="molecule type" value="Genomic_DNA"/>
</dbReference>
<dbReference type="Proteomes" id="UP000663829">
    <property type="component" value="Unassembled WGS sequence"/>
</dbReference>
<dbReference type="GO" id="GO:0048812">
    <property type="term" value="P:neuron projection morphogenesis"/>
    <property type="evidence" value="ECO:0007669"/>
    <property type="project" value="TreeGrafter"/>
</dbReference>
<name>A0A815N4F9_9BILA</name>
<evidence type="ECO:0000313" key="3">
    <source>
        <dbReference type="EMBL" id="CAF4307204.1"/>
    </source>
</evidence>
<dbReference type="InterPro" id="IPR019137">
    <property type="entry name" value="Nck-associated_protein-1"/>
</dbReference>
<dbReference type="Proteomes" id="UP000681722">
    <property type="component" value="Unassembled WGS sequence"/>
</dbReference>
<dbReference type="GO" id="GO:0031209">
    <property type="term" value="C:SCAR complex"/>
    <property type="evidence" value="ECO:0007669"/>
    <property type="project" value="TreeGrafter"/>
</dbReference>
<dbReference type="GO" id="GO:0016477">
    <property type="term" value="P:cell migration"/>
    <property type="evidence" value="ECO:0007669"/>
    <property type="project" value="TreeGrafter"/>
</dbReference>
<dbReference type="GO" id="GO:0030031">
    <property type="term" value="P:cell projection assembly"/>
    <property type="evidence" value="ECO:0007669"/>
    <property type="project" value="TreeGrafter"/>
</dbReference>
<evidence type="ECO:0000256" key="1">
    <source>
        <dbReference type="ARBA" id="ARBA00037947"/>
    </source>
</evidence>
<comment type="caution">
    <text evidence="2">The sequence shown here is derived from an EMBL/GenBank/DDBJ whole genome shotgun (WGS) entry which is preliminary data.</text>
</comment>